<dbReference type="AlphaFoldDB" id="A0AAW2YJH4"/>
<reference evidence="1 2" key="1">
    <citation type="submission" date="2024-03" db="EMBL/GenBank/DDBJ databases">
        <title>The Acrasis kona genome and developmental transcriptomes reveal deep origins of eukaryotic multicellular pathways.</title>
        <authorList>
            <person name="Sheikh S."/>
            <person name="Fu C.-J."/>
            <person name="Brown M.W."/>
            <person name="Baldauf S.L."/>
        </authorList>
    </citation>
    <scope>NUCLEOTIDE SEQUENCE [LARGE SCALE GENOMIC DNA]</scope>
    <source>
        <strain evidence="1 2">ATCC MYA-3509</strain>
    </source>
</reference>
<dbReference type="InterPro" id="IPR029044">
    <property type="entry name" value="Nucleotide-diphossugar_trans"/>
</dbReference>
<name>A0AAW2YJH4_9EUKA</name>
<dbReference type="Proteomes" id="UP001431209">
    <property type="component" value="Unassembled WGS sequence"/>
</dbReference>
<feature type="non-terminal residue" evidence="1">
    <location>
        <position position="140"/>
    </location>
</feature>
<organism evidence="1 2">
    <name type="scientific">Acrasis kona</name>
    <dbReference type="NCBI Taxonomy" id="1008807"/>
    <lineage>
        <taxon>Eukaryota</taxon>
        <taxon>Discoba</taxon>
        <taxon>Heterolobosea</taxon>
        <taxon>Tetramitia</taxon>
        <taxon>Eutetramitia</taxon>
        <taxon>Acrasidae</taxon>
        <taxon>Acrasis</taxon>
    </lineage>
</organism>
<dbReference type="Gene3D" id="3.90.550.10">
    <property type="entry name" value="Spore Coat Polysaccharide Biosynthesis Protein SpsA, Chain A"/>
    <property type="match status" value="1"/>
</dbReference>
<protein>
    <submittedName>
        <fullName evidence="1">Uncharacterized protein</fullName>
    </submittedName>
</protein>
<evidence type="ECO:0000313" key="1">
    <source>
        <dbReference type="EMBL" id="KAL0477130.1"/>
    </source>
</evidence>
<evidence type="ECO:0000313" key="2">
    <source>
        <dbReference type="Proteomes" id="UP001431209"/>
    </source>
</evidence>
<sequence length="140" mass="16723">MHKSYSFVNTFSVAFQHLKYLHLVSLQKDGYRMPKENLFPVTNLVRSSIIRQHCFNESLIGGMEDWDLWMKLANNGYWGYTIREILFWYRIKPPDQRWEHISIDSNKAKAKMIERMTVLYPKVYTQGLPVIHQPQVIDFV</sequence>
<dbReference type="SUPFAM" id="SSF53448">
    <property type="entry name" value="Nucleotide-diphospho-sugar transferases"/>
    <property type="match status" value="1"/>
</dbReference>
<gene>
    <name evidence="1" type="ORF">AKO1_005960</name>
</gene>
<accession>A0AAW2YJH4</accession>
<proteinExistence type="predicted"/>
<dbReference type="EMBL" id="JAOPGA020000144">
    <property type="protein sequence ID" value="KAL0477130.1"/>
    <property type="molecule type" value="Genomic_DNA"/>
</dbReference>
<comment type="caution">
    <text evidence="1">The sequence shown here is derived from an EMBL/GenBank/DDBJ whole genome shotgun (WGS) entry which is preliminary data.</text>
</comment>
<keyword evidence="2" id="KW-1185">Reference proteome</keyword>